<dbReference type="eggNOG" id="ENOG502S6UT">
    <property type="taxonomic scope" value="Eukaryota"/>
</dbReference>
<keyword evidence="3" id="KW-1185">Reference proteome</keyword>
<dbReference type="AlphaFoldDB" id="C5FNK8"/>
<organism evidence="2 3">
    <name type="scientific">Arthroderma otae (strain ATCC MYA-4605 / CBS 113480)</name>
    <name type="common">Microsporum canis</name>
    <dbReference type="NCBI Taxonomy" id="554155"/>
    <lineage>
        <taxon>Eukaryota</taxon>
        <taxon>Fungi</taxon>
        <taxon>Dikarya</taxon>
        <taxon>Ascomycota</taxon>
        <taxon>Pezizomycotina</taxon>
        <taxon>Eurotiomycetes</taxon>
        <taxon>Eurotiomycetidae</taxon>
        <taxon>Onygenales</taxon>
        <taxon>Arthrodermataceae</taxon>
        <taxon>Microsporum</taxon>
    </lineage>
</organism>
<reference evidence="3" key="1">
    <citation type="journal article" date="2012" name="MBio">
        <title>Comparative genome analysis of Trichophyton rubrum and related dermatophytes reveals candidate genes involved in infection.</title>
        <authorList>
            <person name="Martinez D.A."/>
            <person name="Oliver B.G."/>
            <person name="Graeser Y."/>
            <person name="Goldberg J.M."/>
            <person name="Li W."/>
            <person name="Martinez-Rossi N.M."/>
            <person name="Monod M."/>
            <person name="Shelest E."/>
            <person name="Barton R.C."/>
            <person name="Birch E."/>
            <person name="Brakhage A.A."/>
            <person name="Chen Z."/>
            <person name="Gurr S.J."/>
            <person name="Heiman D."/>
            <person name="Heitman J."/>
            <person name="Kosti I."/>
            <person name="Rossi A."/>
            <person name="Saif S."/>
            <person name="Samalova M."/>
            <person name="Saunders C.W."/>
            <person name="Shea T."/>
            <person name="Summerbell R.C."/>
            <person name="Xu J."/>
            <person name="Young S."/>
            <person name="Zeng Q."/>
            <person name="Birren B.W."/>
            <person name="Cuomo C.A."/>
            <person name="White T.C."/>
        </authorList>
    </citation>
    <scope>NUCLEOTIDE SEQUENCE [LARGE SCALE GENOMIC DNA]</scope>
    <source>
        <strain evidence="3">ATCC MYA-4605 / CBS 113480</strain>
    </source>
</reference>
<dbReference type="GO" id="GO:0005829">
    <property type="term" value="C:cytosol"/>
    <property type="evidence" value="ECO:0007669"/>
    <property type="project" value="TreeGrafter"/>
</dbReference>
<dbReference type="InterPro" id="IPR013241">
    <property type="entry name" value="RNase_P_Pop3"/>
</dbReference>
<dbReference type="OMA" id="AFNCHFP"/>
<feature type="compositionally biased region" description="Basic residues" evidence="1">
    <location>
        <begin position="35"/>
        <end position="44"/>
    </location>
</feature>
<dbReference type="Proteomes" id="UP000002035">
    <property type="component" value="Unassembled WGS sequence"/>
</dbReference>
<dbReference type="VEuPathDB" id="FungiDB:MCYG_04441"/>
<dbReference type="STRING" id="554155.C5FNK8"/>
<name>C5FNK8_ARTOC</name>
<feature type="region of interest" description="Disordered" evidence="1">
    <location>
        <begin position="33"/>
        <end position="67"/>
    </location>
</feature>
<proteinExistence type="predicted"/>
<sequence>MKHVNYQNYKNSATYEFTRLLYPIGIWREQNTKPSKGRRWKKSQLRNVAASGAKDGEKSSAQAPSSSIEPEVLKHVTIGFNSTMKCLEALGEASLDTKNPATEQEATEKPGLRKLAVVFICRSTVPTPVAEPLAFAVKRISDIQRYNGDSNIRLVYLSKNAETRMADAAGLPRIGVIGVEEGPPARIFVDYVRENVQPPI</sequence>
<dbReference type="GeneID" id="9229816"/>
<dbReference type="OrthoDB" id="20109at2759"/>
<dbReference type="GO" id="GO:0000172">
    <property type="term" value="C:ribonuclease MRP complex"/>
    <property type="evidence" value="ECO:0007669"/>
    <property type="project" value="TreeGrafter"/>
</dbReference>
<gene>
    <name evidence="2" type="ORF">MCYG_04441</name>
</gene>
<dbReference type="GO" id="GO:0005655">
    <property type="term" value="C:nucleolar ribonuclease P complex"/>
    <property type="evidence" value="ECO:0007669"/>
    <property type="project" value="TreeGrafter"/>
</dbReference>
<evidence type="ECO:0000256" key="1">
    <source>
        <dbReference type="SAM" id="MobiDB-lite"/>
    </source>
</evidence>
<dbReference type="GO" id="GO:0004526">
    <property type="term" value="F:ribonuclease P activity"/>
    <property type="evidence" value="ECO:0007669"/>
    <property type="project" value="TreeGrafter"/>
</dbReference>
<dbReference type="PANTHER" id="PTHR28272:SF1">
    <property type="entry name" value="RIBONUCLEASES P_MRP PROTEIN SUBUNIT POP3"/>
    <property type="match status" value="1"/>
</dbReference>
<accession>C5FNK8</accession>
<dbReference type="GO" id="GO:0006364">
    <property type="term" value="P:rRNA processing"/>
    <property type="evidence" value="ECO:0007669"/>
    <property type="project" value="InterPro"/>
</dbReference>
<dbReference type="HOGENOM" id="CLU_1361298_0_0_1"/>
<dbReference type="RefSeq" id="XP_002846704.1">
    <property type="nucleotide sequence ID" value="XM_002846658.1"/>
</dbReference>
<protein>
    <submittedName>
        <fullName evidence="2">Uncharacterized protein</fullName>
    </submittedName>
</protein>
<evidence type="ECO:0000313" key="3">
    <source>
        <dbReference type="Proteomes" id="UP000002035"/>
    </source>
</evidence>
<dbReference type="GO" id="GO:0034965">
    <property type="term" value="P:intronic box C/D snoRNA processing"/>
    <property type="evidence" value="ECO:0007669"/>
    <property type="project" value="TreeGrafter"/>
</dbReference>
<dbReference type="GO" id="GO:0008033">
    <property type="term" value="P:tRNA processing"/>
    <property type="evidence" value="ECO:0007669"/>
    <property type="project" value="InterPro"/>
</dbReference>
<dbReference type="PANTHER" id="PTHR28272">
    <property type="entry name" value="RIBONUCLEASES P/MRP PROTEIN SUBUNIT POP3"/>
    <property type="match status" value="1"/>
</dbReference>
<dbReference type="EMBL" id="DS995704">
    <property type="protein sequence ID" value="EEQ31622.1"/>
    <property type="molecule type" value="Genomic_DNA"/>
</dbReference>
<dbReference type="GO" id="GO:0000171">
    <property type="term" value="F:ribonuclease MRP activity"/>
    <property type="evidence" value="ECO:0007669"/>
    <property type="project" value="TreeGrafter"/>
</dbReference>
<evidence type="ECO:0000313" key="2">
    <source>
        <dbReference type="EMBL" id="EEQ31622.1"/>
    </source>
</evidence>